<dbReference type="PANTHER" id="PTHR36437">
    <property type="entry name" value="GLYOXALASE/BLEOMYCIN RESISTANCE PROTEIN/DIOXYGENASE"/>
    <property type="match status" value="1"/>
</dbReference>
<dbReference type="Gene3D" id="3.10.180.10">
    <property type="entry name" value="2,3-Dihydroxybiphenyl 1,2-Dioxygenase, domain 1"/>
    <property type="match status" value="1"/>
</dbReference>
<accession>A0A381PC93</accession>
<gene>
    <name evidence="2" type="ORF">METZ01_LOCUS17465</name>
</gene>
<protein>
    <recommendedName>
        <fullName evidence="1">VOC domain-containing protein</fullName>
    </recommendedName>
</protein>
<dbReference type="EMBL" id="UINC01000939">
    <property type="protein sequence ID" value="SUZ64611.1"/>
    <property type="molecule type" value="Genomic_DNA"/>
</dbReference>
<organism evidence="2">
    <name type="scientific">marine metagenome</name>
    <dbReference type="NCBI Taxonomy" id="408172"/>
    <lineage>
        <taxon>unclassified sequences</taxon>
        <taxon>metagenomes</taxon>
        <taxon>ecological metagenomes</taxon>
    </lineage>
</organism>
<dbReference type="Pfam" id="PF00903">
    <property type="entry name" value="Glyoxalase"/>
    <property type="match status" value="1"/>
</dbReference>
<reference evidence="2" key="1">
    <citation type="submission" date="2018-05" db="EMBL/GenBank/DDBJ databases">
        <authorList>
            <person name="Lanie J.A."/>
            <person name="Ng W.-L."/>
            <person name="Kazmierczak K.M."/>
            <person name="Andrzejewski T.M."/>
            <person name="Davidsen T.M."/>
            <person name="Wayne K.J."/>
            <person name="Tettelin H."/>
            <person name="Glass J.I."/>
            <person name="Rusch D."/>
            <person name="Podicherti R."/>
            <person name="Tsui H.-C.T."/>
            <person name="Winkler M.E."/>
        </authorList>
    </citation>
    <scope>NUCLEOTIDE SEQUENCE</scope>
</reference>
<evidence type="ECO:0000313" key="2">
    <source>
        <dbReference type="EMBL" id="SUZ64611.1"/>
    </source>
</evidence>
<dbReference type="AlphaFoldDB" id="A0A381PC93"/>
<dbReference type="SUPFAM" id="SSF54593">
    <property type="entry name" value="Glyoxalase/Bleomycin resistance protein/Dihydroxybiphenyl dioxygenase"/>
    <property type="match status" value="1"/>
</dbReference>
<evidence type="ECO:0000259" key="1">
    <source>
        <dbReference type="PROSITE" id="PS51819"/>
    </source>
</evidence>
<name>A0A381PC93_9ZZZZ</name>
<dbReference type="InterPro" id="IPR004360">
    <property type="entry name" value="Glyas_Fos-R_dOase_dom"/>
</dbReference>
<dbReference type="InterPro" id="IPR037523">
    <property type="entry name" value="VOC_core"/>
</dbReference>
<sequence length="127" mass="14127">MTINRITHVTLFVEDQQQALEWYVDKLGFKVVMDNSNVVPSLRWLTVSPTGNPAMQVVLQQAHSAEEKSRVGSNLMTVLSTDDCVAEAKSLKAKGVEIVDPPSEVPWGISCIIRDLYGNPYDLVEPR</sequence>
<dbReference type="PANTHER" id="PTHR36437:SF2">
    <property type="entry name" value="GLYOXALASE_BLEOMYCIN RESISTANCE PROTEIN_DIOXYGENASE"/>
    <property type="match status" value="1"/>
</dbReference>
<feature type="domain" description="VOC" evidence="1">
    <location>
        <begin position="5"/>
        <end position="126"/>
    </location>
</feature>
<proteinExistence type="predicted"/>
<dbReference type="PROSITE" id="PS51819">
    <property type="entry name" value="VOC"/>
    <property type="match status" value="1"/>
</dbReference>
<dbReference type="InterPro" id="IPR029068">
    <property type="entry name" value="Glyas_Bleomycin-R_OHBP_Dase"/>
</dbReference>